<dbReference type="EMBL" id="CM027685">
    <property type="protein sequence ID" value="KAG0526167.1"/>
    <property type="molecule type" value="Genomic_DNA"/>
</dbReference>
<evidence type="ECO:0000256" key="1">
    <source>
        <dbReference type="SAM" id="MobiDB-lite"/>
    </source>
</evidence>
<dbReference type="AlphaFoldDB" id="A0A921UBQ5"/>
<feature type="compositionally biased region" description="Basic and acidic residues" evidence="1">
    <location>
        <begin position="34"/>
        <end position="49"/>
    </location>
</feature>
<reference evidence="3" key="1">
    <citation type="journal article" date="2019" name="BMC Genomics">
        <title>A new reference genome for Sorghum bicolor reveals high levels of sequence similarity between sweet and grain genotypes: implications for the genetics of sugar metabolism.</title>
        <authorList>
            <person name="Cooper E.A."/>
            <person name="Brenton Z.W."/>
            <person name="Flinn B.S."/>
            <person name="Jenkins J."/>
            <person name="Shu S."/>
            <person name="Flowers D."/>
            <person name="Luo F."/>
            <person name="Wang Y."/>
            <person name="Xia P."/>
            <person name="Barry K."/>
            <person name="Daum C."/>
            <person name="Lipzen A."/>
            <person name="Yoshinaga Y."/>
            <person name="Schmutz J."/>
            <person name="Saski C."/>
            <person name="Vermerris W."/>
            <person name="Kresovich S."/>
        </authorList>
    </citation>
    <scope>NUCLEOTIDE SEQUENCE</scope>
</reference>
<dbReference type="KEGG" id="sbi:8073448"/>
<dbReference type="PANTHER" id="PTHR33065:SF201">
    <property type="entry name" value="DUF6598 DOMAIN-CONTAINING PROTEIN"/>
    <property type="match status" value="1"/>
</dbReference>
<reference evidence="3" key="2">
    <citation type="submission" date="2020-10" db="EMBL/GenBank/DDBJ databases">
        <authorList>
            <person name="Cooper E.A."/>
            <person name="Brenton Z.W."/>
            <person name="Flinn B.S."/>
            <person name="Jenkins J."/>
            <person name="Shu S."/>
            <person name="Flowers D."/>
            <person name="Luo F."/>
            <person name="Wang Y."/>
            <person name="Xia P."/>
            <person name="Barry K."/>
            <person name="Daum C."/>
            <person name="Lipzen A."/>
            <person name="Yoshinaga Y."/>
            <person name="Schmutz J."/>
            <person name="Saski C."/>
            <person name="Vermerris W."/>
            <person name="Kresovich S."/>
        </authorList>
    </citation>
    <scope>NUCLEOTIDE SEQUENCE</scope>
</reference>
<dbReference type="Proteomes" id="UP000807115">
    <property type="component" value="Chromosome 6"/>
</dbReference>
<dbReference type="InterPro" id="IPR046533">
    <property type="entry name" value="DUF6598"/>
</dbReference>
<dbReference type="Pfam" id="PF20241">
    <property type="entry name" value="DUF6598"/>
    <property type="match status" value="1"/>
</dbReference>
<feature type="domain" description="DUF6598" evidence="2">
    <location>
        <begin position="155"/>
        <end position="391"/>
    </location>
</feature>
<evidence type="ECO:0000313" key="3">
    <source>
        <dbReference type="EMBL" id="KAG0526167.1"/>
    </source>
</evidence>
<protein>
    <recommendedName>
        <fullName evidence="2">DUF6598 domain-containing protein</fullName>
    </recommendedName>
</protein>
<dbReference type="PANTHER" id="PTHR33065">
    <property type="entry name" value="OS07G0486400 PROTEIN"/>
    <property type="match status" value="1"/>
</dbReference>
<dbReference type="Gramene" id="EES12313">
    <property type="protein sequence ID" value="EES12313"/>
    <property type="gene ID" value="SORBI_3006G110400"/>
</dbReference>
<organism evidence="3 4">
    <name type="scientific">Sorghum bicolor</name>
    <name type="common">Sorghum</name>
    <name type="synonym">Sorghum vulgare</name>
    <dbReference type="NCBI Taxonomy" id="4558"/>
    <lineage>
        <taxon>Eukaryota</taxon>
        <taxon>Viridiplantae</taxon>
        <taxon>Streptophyta</taxon>
        <taxon>Embryophyta</taxon>
        <taxon>Tracheophyta</taxon>
        <taxon>Spermatophyta</taxon>
        <taxon>Magnoliopsida</taxon>
        <taxon>Liliopsida</taxon>
        <taxon>Poales</taxon>
        <taxon>Poaceae</taxon>
        <taxon>PACMAD clade</taxon>
        <taxon>Panicoideae</taxon>
        <taxon>Andropogonodae</taxon>
        <taxon>Andropogoneae</taxon>
        <taxon>Sorghinae</taxon>
        <taxon>Sorghum</taxon>
    </lineage>
</organism>
<evidence type="ECO:0000259" key="2">
    <source>
        <dbReference type="Pfam" id="PF20241"/>
    </source>
</evidence>
<sequence length="396" mass="44799">MKKVDDPDVLEMKQLSRESEEMGKVDFDANQQGRLKETEGDPKGEEGRKTARKGTFKGEGKVRSEMAATKIKPVKEEVKQGYEKYLEWKRRQDEKERDRDPEEITDPLAFEAKMFRKRWDKIYLEVYGSFDKNTNIPCKCFTHNLAPRGGMLCSTLQVFSVKVDEIIEGLKWPLEVFGMVALRDSIDLSRNIIFKRERHNCQILTDQNPCLVLTGPVRAVMAYGLVIFEASLYVKGATISDDKELSLLATSVGPNPTLESCLFQRSYTSRLSTLKLMLGHLTDSMEATIRVRVASGTWPDGFGGRFAVRAGSMKQHLVLLDSGDKKVSLTGNEIRLARQVVSVETHRKLVVFVAAKNGSVVYRDVTDFKPLEMGTSSKELLIGSCMLEVTVYWSRF</sequence>
<name>A0A921UBQ5_SORBI</name>
<evidence type="ECO:0000313" key="4">
    <source>
        <dbReference type="Proteomes" id="UP000807115"/>
    </source>
</evidence>
<dbReference type="OrthoDB" id="687935at2759"/>
<accession>A0A921UBQ5</accession>
<dbReference type="OMA" id="TNIPCKR"/>
<feature type="region of interest" description="Disordered" evidence="1">
    <location>
        <begin position="1"/>
        <end position="68"/>
    </location>
</feature>
<feature type="compositionally biased region" description="Basic and acidic residues" evidence="1">
    <location>
        <begin position="1"/>
        <end position="27"/>
    </location>
</feature>
<comment type="caution">
    <text evidence="3">The sequence shown here is derived from an EMBL/GenBank/DDBJ whole genome shotgun (WGS) entry which is preliminary data.</text>
</comment>
<proteinExistence type="predicted"/>
<gene>
    <name evidence="3" type="ORF">BDA96_06G122200</name>
</gene>